<gene>
    <name evidence="1" type="ORF">QVD17_31737</name>
</gene>
<dbReference type="Proteomes" id="UP001229421">
    <property type="component" value="Unassembled WGS sequence"/>
</dbReference>
<sequence length="130" mass="14788">MRNSENGTAFRNDLVHAGFLFLLDRGFLYKSESCNRGFYVTKIIKHIKASSALHFSIGCMFQDVSNICEVSDHQEVFVDPERNEHLERKHDLAYNGSDTWFLQDLAIEQGADAIFEAQGQIHCECVLISS</sequence>
<dbReference type="SUPFAM" id="SSF55724">
    <property type="entry name" value="Mog1p/PsbP-like"/>
    <property type="match status" value="1"/>
</dbReference>
<dbReference type="AlphaFoldDB" id="A0AAD8K522"/>
<proteinExistence type="predicted"/>
<name>A0AAD8K522_TARER</name>
<dbReference type="InterPro" id="IPR016123">
    <property type="entry name" value="Mog1/PsbP_a/b/a-sand"/>
</dbReference>
<protein>
    <submittedName>
        <fullName evidence="1">Uncharacterized protein</fullName>
    </submittedName>
</protein>
<keyword evidence="2" id="KW-1185">Reference proteome</keyword>
<organism evidence="1 2">
    <name type="scientific">Tagetes erecta</name>
    <name type="common">African marigold</name>
    <dbReference type="NCBI Taxonomy" id="13708"/>
    <lineage>
        <taxon>Eukaryota</taxon>
        <taxon>Viridiplantae</taxon>
        <taxon>Streptophyta</taxon>
        <taxon>Embryophyta</taxon>
        <taxon>Tracheophyta</taxon>
        <taxon>Spermatophyta</taxon>
        <taxon>Magnoliopsida</taxon>
        <taxon>eudicotyledons</taxon>
        <taxon>Gunneridae</taxon>
        <taxon>Pentapetalae</taxon>
        <taxon>asterids</taxon>
        <taxon>campanulids</taxon>
        <taxon>Asterales</taxon>
        <taxon>Asteraceae</taxon>
        <taxon>Asteroideae</taxon>
        <taxon>Heliantheae alliance</taxon>
        <taxon>Tageteae</taxon>
        <taxon>Tagetes</taxon>
    </lineage>
</organism>
<reference evidence="1" key="1">
    <citation type="journal article" date="2023" name="bioRxiv">
        <title>Improved chromosome-level genome assembly for marigold (Tagetes erecta).</title>
        <authorList>
            <person name="Jiang F."/>
            <person name="Yuan L."/>
            <person name="Wang S."/>
            <person name="Wang H."/>
            <person name="Xu D."/>
            <person name="Wang A."/>
            <person name="Fan W."/>
        </authorList>
    </citation>
    <scope>NUCLEOTIDE SEQUENCE</scope>
    <source>
        <strain evidence="1">WSJ</strain>
        <tissue evidence="1">Leaf</tissue>
    </source>
</reference>
<comment type="caution">
    <text evidence="1">The sequence shown here is derived from an EMBL/GenBank/DDBJ whole genome shotgun (WGS) entry which is preliminary data.</text>
</comment>
<dbReference type="Pfam" id="PF04603">
    <property type="entry name" value="Mog1"/>
    <property type="match status" value="1"/>
</dbReference>
<dbReference type="Gene3D" id="3.40.1000.10">
    <property type="entry name" value="Mog1/PsbP, alpha/beta/alpha sandwich"/>
    <property type="match status" value="1"/>
</dbReference>
<evidence type="ECO:0000313" key="1">
    <source>
        <dbReference type="EMBL" id="KAK1415949.1"/>
    </source>
</evidence>
<accession>A0AAD8K522</accession>
<evidence type="ECO:0000313" key="2">
    <source>
        <dbReference type="Proteomes" id="UP001229421"/>
    </source>
</evidence>
<dbReference type="EMBL" id="JAUHHV010000008">
    <property type="protein sequence ID" value="KAK1415949.1"/>
    <property type="molecule type" value="Genomic_DNA"/>
</dbReference>
<dbReference type="InterPro" id="IPR007681">
    <property type="entry name" value="Mog1"/>
</dbReference>